<keyword evidence="2" id="KW-1003">Cell membrane</keyword>
<dbReference type="SMART" id="SM01381">
    <property type="entry name" value="7TM_GPCR_Srsx"/>
    <property type="match status" value="1"/>
</dbReference>
<evidence type="ECO:0000256" key="6">
    <source>
        <dbReference type="ARBA" id="ARBA00023136"/>
    </source>
</evidence>
<keyword evidence="14" id="KW-1185">Reference proteome</keyword>
<comment type="subcellular location">
    <subcellularLocation>
        <location evidence="1">Cell membrane</location>
        <topology evidence="1">Multi-pass membrane protein</topology>
    </subcellularLocation>
</comment>
<keyword evidence="5 9" id="KW-0297">G-protein coupled receptor</keyword>
<evidence type="ECO:0000259" key="12">
    <source>
        <dbReference type="PROSITE" id="PS50262"/>
    </source>
</evidence>
<evidence type="ECO:0000256" key="5">
    <source>
        <dbReference type="ARBA" id="ARBA00023040"/>
    </source>
</evidence>
<dbReference type="OrthoDB" id="8710314at2759"/>
<dbReference type="PROSITE" id="PS00237">
    <property type="entry name" value="G_PROTEIN_RECEP_F1_1"/>
    <property type="match status" value="1"/>
</dbReference>
<dbReference type="STRING" id="307972.A0A2G8JXX4"/>
<dbReference type="Proteomes" id="UP000230750">
    <property type="component" value="Unassembled WGS sequence"/>
</dbReference>
<accession>A0A2G8JXX4</accession>
<keyword evidence="3 9" id="KW-0812">Transmembrane</keyword>
<dbReference type="InterPro" id="IPR017452">
    <property type="entry name" value="GPCR_Rhodpsn_7TM"/>
</dbReference>
<feature type="domain" description="G-protein coupled receptors family 1 profile" evidence="12">
    <location>
        <begin position="60"/>
        <end position="404"/>
    </location>
</feature>
<dbReference type="Gene3D" id="1.20.1070.10">
    <property type="entry name" value="Rhodopsin 7-helix transmembrane proteins"/>
    <property type="match status" value="1"/>
</dbReference>
<dbReference type="EMBL" id="MRZV01001105">
    <property type="protein sequence ID" value="PIK40590.1"/>
    <property type="molecule type" value="Genomic_DNA"/>
</dbReference>
<sequence>MATVSLQDVLAGINQSATSVVDDVIPTISDEYETSLGGQSIFKLLLFLLALMCCVFGVVGNLAVIIAVIYFSNLRNITNYFIVSLAVADITVCIGVMPLAAYQDFIANYTWPLTGFCCNIWLAIGSLSCLASIWNLCLVSLDRYLAVSRPVWYAKKRKLKVVFILILCSWMIASTLSSSSLFTSFSTDGQRENVVQYCILNLESNFVITSALITFFAPALFIIFCYALILKYVMKLSGRVSSHDDHTTIQTTSSHLSSKDIPSGSNKASSDTETGMVVNSKLPVKIQDVPKDICTSGSEELQLRSDVTAATAREVEQESQFSARGTSKSEDVRGATMGYRMKVSRSKERKASLVIGVVVITFMICWMPYFIVYVVRSVCEVSLHLYQAFAWLAWMNSAINPVIYTIFNKGFRSAFTKMIAFFRNSF</sequence>
<feature type="transmembrane region" description="Helical" evidence="11">
    <location>
        <begin position="78"/>
        <end position="100"/>
    </location>
</feature>
<feature type="transmembrane region" description="Helical" evidence="11">
    <location>
        <begin position="120"/>
        <end position="141"/>
    </location>
</feature>
<evidence type="ECO:0000256" key="7">
    <source>
        <dbReference type="ARBA" id="ARBA00023170"/>
    </source>
</evidence>
<evidence type="ECO:0000256" key="4">
    <source>
        <dbReference type="ARBA" id="ARBA00022989"/>
    </source>
</evidence>
<feature type="transmembrane region" description="Helical" evidence="11">
    <location>
        <begin position="161"/>
        <end position="186"/>
    </location>
</feature>
<dbReference type="CDD" id="cd14967">
    <property type="entry name" value="7tmA_amine_R-like"/>
    <property type="match status" value="1"/>
</dbReference>
<dbReference type="AlphaFoldDB" id="A0A2G8JXX4"/>
<feature type="transmembrane region" description="Helical" evidence="11">
    <location>
        <begin position="351"/>
        <end position="376"/>
    </location>
</feature>
<comment type="caution">
    <text evidence="13">The sequence shown here is derived from an EMBL/GenBank/DDBJ whole genome shotgun (WGS) entry which is preliminary data.</text>
</comment>
<dbReference type="PANTHER" id="PTHR24248">
    <property type="entry name" value="ADRENERGIC RECEPTOR-RELATED G-PROTEIN COUPLED RECEPTOR"/>
    <property type="match status" value="1"/>
</dbReference>
<dbReference type="GO" id="GO:0004930">
    <property type="term" value="F:G protein-coupled receptor activity"/>
    <property type="evidence" value="ECO:0007669"/>
    <property type="project" value="UniProtKB-KW"/>
</dbReference>
<dbReference type="SUPFAM" id="SSF81321">
    <property type="entry name" value="Family A G protein-coupled receptor-like"/>
    <property type="match status" value="1"/>
</dbReference>
<organism evidence="13 14">
    <name type="scientific">Stichopus japonicus</name>
    <name type="common">Sea cucumber</name>
    <dbReference type="NCBI Taxonomy" id="307972"/>
    <lineage>
        <taxon>Eukaryota</taxon>
        <taxon>Metazoa</taxon>
        <taxon>Echinodermata</taxon>
        <taxon>Eleutherozoa</taxon>
        <taxon>Echinozoa</taxon>
        <taxon>Holothuroidea</taxon>
        <taxon>Aspidochirotacea</taxon>
        <taxon>Aspidochirotida</taxon>
        <taxon>Stichopodidae</taxon>
        <taxon>Apostichopus</taxon>
    </lineage>
</organism>
<reference evidence="13 14" key="1">
    <citation type="journal article" date="2017" name="PLoS Biol.">
        <title>The sea cucumber genome provides insights into morphological evolution and visceral regeneration.</title>
        <authorList>
            <person name="Zhang X."/>
            <person name="Sun L."/>
            <person name="Yuan J."/>
            <person name="Sun Y."/>
            <person name="Gao Y."/>
            <person name="Zhang L."/>
            <person name="Li S."/>
            <person name="Dai H."/>
            <person name="Hamel J.F."/>
            <person name="Liu C."/>
            <person name="Yu Y."/>
            <person name="Liu S."/>
            <person name="Lin W."/>
            <person name="Guo K."/>
            <person name="Jin S."/>
            <person name="Xu P."/>
            <person name="Storey K.B."/>
            <person name="Huan P."/>
            <person name="Zhang T."/>
            <person name="Zhou Y."/>
            <person name="Zhang J."/>
            <person name="Lin C."/>
            <person name="Li X."/>
            <person name="Xing L."/>
            <person name="Huo D."/>
            <person name="Sun M."/>
            <person name="Wang L."/>
            <person name="Mercier A."/>
            <person name="Li F."/>
            <person name="Yang H."/>
            <person name="Xiang J."/>
        </authorList>
    </citation>
    <scope>NUCLEOTIDE SEQUENCE [LARGE SCALE GENOMIC DNA]</scope>
    <source>
        <strain evidence="13">Shaxun</strain>
        <tissue evidence="13">Muscle</tissue>
    </source>
</reference>
<evidence type="ECO:0000313" key="14">
    <source>
        <dbReference type="Proteomes" id="UP000230750"/>
    </source>
</evidence>
<feature type="region of interest" description="Disordered" evidence="10">
    <location>
        <begin position="243"/>
        <end position="273"/>
    </location>
</feature>
<dbReference type="PRINTS" id="PR00237">
    <property type="entry name" value="GPCRRHODOPSN"/>
</dbReference>
<evidence type="ECO:0000256" key="8">
    <source>
        <dbReference type="ARBA" id="ARBA00023224"/>
    </source>
</evidence>
<dbReference type="GO" id="GO:0005886">
    <property type="term" value="C:plasma membrane"/>
    <property type="evidence" value="ECO:0007669"/>
    <property type="project" value="UniProtKB-SubCell"/>
</dbReference>
<comment type="similarity">
    <text evidence="9">Belongs to the G-protein coupled receptor 1 family.</text>
</comment>
<keyword evidence="4 11" id="KW-1133">Transmembrane helix</keyword>
<evidence type="ECO:0000256" key="3">
    <source>
        <dbReference type="ARBA" id="ARBA00022692"/>
    </source>
</evidence>
<name>A0A2G8JXX4_STIJA</name>
<gene>
    <name evidence="13" type="ORF">BSL78_22555</name>
</gene>
<feature type="transmembrane region" description="Helical" evidence="11">
    <location>
        <begin position="44"/>
        <end position="71"/>
    </location>
</feature>
<feature type="transmembrane region" description="Helical" evidence="11">
    <location>
        <begin position="206"/>
        <end position="229"/>
    </location>
</feature>
<keyword evidence="8 9" id="KW-0807">Transducer</keyword>
<protein>
    <recommendedName>
        <fullName evidence="12">G-protein coupled receptors family 1 profile domain-containing protein</fullName>
    </recommendedName>
</protein>
<evidence type="ECO:0000313" key="13">
    <source>
        <dbReference type="EMBL" id="PIK40590.1"/>
    </source>
</evidence>
<feature type="compositionally biased region" description="Polar residues" evidence="10">
    <location>
        <begin position="263"/>
        <end position="273"/>
    </location>
</feature>
<keyword evidence="7 9" id="KW-0675">Receptor</keyword>
<evidence type="ECO:0000256" key="10">
    <source>
        <dbReference type="SAM" id="MobiDB-lite"/>
    </source>
</evidence>
<evidence type="ECO:0000256" key="1">
    <source>
        <dbReference type="ARBA" id="ARBA00004651"/>
    </source>
</evidence>
<evidence type="ECO:0000256" key="11">
    <source>
        <dbReference type="SAM" id="Phobius"/>
    </source>
</evidence>
<evidence type="ECO:0000256" key="9">
    <source>
        <dbReference type="RuleBase" id="RU000688"/>
    </source>
</evidence>
<keyword evidence="6 11" id="KW-0472">Membrane</keyword>
<dbReference type="Pfam" id="PF00001">
    <property type="entry name" value="7tm_1"/>
    <property type="match status" value="1"/>
</dbReference>
<evidence type="ECO:0000256" key="2">
    <source>
        <dbReference type="ARBA" id="ARBA00022475"/>
    </source>
</evidence>
<feature type="transmembrane region" description="Helical" evidence="11">
    <location>
        <begin position="388"/>
        <end position="407"/>
    </location>
</feature>
<dbReference type="PROSITE" id="PS50262">
    <property type="entry name" value="G_PROTEIN_RECEP_F1_2"/>
    <property type="match status" value="1"/>
</dbReference>
<dbReference type="InterPro" id="IPR000276">
    <property type="entry name" value="GPCR_Rhodpsn"/>
</dbReference>
<proteinExistence type="inferred from homology"/>